<dbReference type="SUPFAM" id="SSF54637">
    <property type="entry name" value="Thioesterase/thiol ester dehydrase-isomerase"/>
    <property type="match status" value="1"/>
</dbReference>
<gene>
    <name evidence="5" type="primary">LOC109477605</name>
</gene>
<evidence type="ECO:0000256" key="1">
    <source>
        <dbReference type="ARBA" id="ARBA00038228"/>
    </source>
</evidence>
<feature type="transmembrane region" description="Helical" evidence="3">
    <location>
        <begin position="6"/>
        <end position="32"/>
    </location>
</feature>
<dbReference type="CDD" id="cd00586">
    <property type="entry name" value="4HBT"/>
    <property type="match status" value="1"/>
</dbReference>
<keyword evidence="4" id="KW-1185">Reference proteome</keyword>
<dbReference type="InterPro" id="IPR029069">
    <property type="entry name" value="HotDog_dom_sf"/>
</dbReference>
<keyword evidence="3" id="KW-1133">Transmembrane helix</keyword>
<keyword evidence="3" id="KW-0472">Membrane</keyword>
<dbReference type="InterPro" id="IPR051490">
    <property type="entry name" value="THEM6_lcsJ_thioesterase"/>
</dbReference>
<evidence type="ECO:0000313" key="5">
    <source>
        <dbReference type="RefSeq" id="XP_019634506.1"/>
    </source>
</evidence>
<keyword evidence="3" id="KW-0812">Transmembrane</keyword>
<dbReference type="OrthoDB" id="265761at2759"/>
<evidence type="ECO:0000313" key="4">
    <source>
        <dbReference type="Proteomes" id="UP000515135"/>
    </source>
</evidence>
<dbReference type="PANTHER" id="PTHR12475:SF4">
    <property type="entry name" value="PROTEIN THEM6"/>
    <property type="match status" value="1"/>
</dbReference>
<dbReference type="AlphaFoldDB" id="A0A6P4ZY48"/>
<evidence type="ECO:0000256" key="3">
    <source>
        <dbReference type="SAM" id="Phobius"/>
    </source>
</evidence>
<name>A0A6P4ZY48_BRABE</name>
<accession>A0A6P4ZY48</accession>
<evidence type="ECO:0000256" key="2">
    <source>
        <dbReference type="ARBA" id="ARBA00041112"/>
    </source>
</evidence>
<reference evidence="5" key="1">
    <citation type="submission" date="2025-08" db="UniProtKB">
        <authorList>
            <consortium name="RefSeq"/>
        </authorList>
    </citation>
    <scope>IDENTIFICATION</scope>
    <source>
        <tissue evidence="5">Gonad</tissue>
    </source>
</reference>
<sequence>MAAIWLNVILLVLFALFDVWYFVNGFVTWAVARIQKTIKRKGVLEEVVTYGLVTTTDMDFMCHKNNARFTRKCDFGRFQLYESTGLWDNVVKLGGSMVLGASTIRFRRSLQFLEPFRVRSKILCWDDKSFYVEQRLESLRDNFICAIVYCKQAVLRTSPARVVDATRGEPMDSPEFPPEITSWIEMNSISSENLRKSL</sequence>
<organism evidence="4 5">
    <name type="scientific">Branchiostoma belcheri</name>
    <name type="common">Amphioxus</name>
    <dbReference type="NCBI Taxonomy" id="7741"/>
    <lineage>
        <taxon>Eukaryota</taxon>
        <taxon>Metazoa</taxon>
        <taxon>Chordata</taxon>
        <taxon>Cephalochordata</taxon>
        <taxon>Leptocardii</taxon>
        <taxon>Amphioxiformes</taxon>
        <taxon>Branchiostomatidae</taxon>
        <taxon>Branchiostoma</taxon>
    </lineage>
</organism>
<comment type="similarity">
    <text evidence="1">Belongs to the THEM6 family.</text>
</comment>
<proteinExistence type="inferred from homology"/>
<dbReference type="Pfam" id="PF13279">
    <property type="entry name" value="4HBT_2"/>
    <property type="match status" value="1"/>
</dbReference>
<dbReference type="RefSeq" id="XP_019634506.1">
    <property type="nucleotide sequence ID" value="XM_019778947.1"/>
</dbReference>
<dbReference type="GeneID" id="109477605"/>
<dbReference type="Proteomes" id="UP000515135">
    <property type="component" value="Unplaced"/>
</dbReference>
<dbReference type="PANTHER" id="PTHR12475">
    <property type="match status" value="1"/>
</dbReference>
<dbReference type="Gene3D" id="3.10.129.10">
    <property type="entry name" value="Hotdog Thioesterase"/>
    <property type="match status" value="1"/>
</dbReference>
<dbReference type="KEGG" id="bbel:109477605"/>
<protein>
    <recommendedName>
        <fullName evidence="2">Protein THEM6</fullName>
    </recommendedName>
</protein>